<dbReference type="PROSITE" id="PS50261">
    <property type="entry name" value="G_PROTEIN_RECEP_F2_4"/>
    <property type="match status" value="1"/>
</dbReference>
<feature type="transmembrane region" description="Helical" evidence="10">
    <location>
        <begin position="803"/>
        <end position="825"/>
    </location>
</feature>
<feature type="transmembrane region" description="Helical" evidence="10">
    <location>
        <begin position="642"/>
        <end position="660"/>
    </location>
</feature>
<comment type="caution">
    <text evidence="13">The sequence shown here is derived from an EMBL/GenBank/DDBJ whole genome shotgun (WGS) entry which is preliminary data.</text>
</comment>
<keyword evidence="7" id="KW-1015">Disulfide bond</keyword>
<dbReference type="InterPro" id="IPR000203">
    <property type="entry name" value="GPS"/>
</dbReference>
<keyword evidence="6 10" id="KW-0472">Membrane</keyword>
<keyword evidence="14" id="KW-1185">Reference proteome</keyword>
<dbReference type="PANTHER" id="PTHR12011">
    <property type="entry name" value="ADHESION G-PROTEIN COUPLED RECEPTOR"/>
    <property type="match status" value="1"/>
</dbReference>
<gene>
    <name evidence="13" type="ORF">OFUS_LOCUS7474</name>
</gene>
<evidence type="ECO:0000256" key="4">
    <source>
        <dbReference type="ARBA" id="ARBA00022729"/>
    </source>
</evidence>
<evidence type="ECO:0000259" key="12">
    <source>
        <dbReference type="PROSITE" id="PS50261"/>
    </source>
</evidence>
<evidence type="ECO:0000256" key="6">
    <source>
        <dbReference type="ARBA" id="ARBA00023136"/>
    </source>
</evidence>
<feature type="transmembrane region" description="Helical" evidence="10">
    <location>
        <begin position="575"/>
        <end position="598"/>
    </location>
</feature>
<reference evidence="13" key="1">
    <citation type="submission" date="2022-03" db="EMBL/GenBank/DDBJ databases">
        <authorList>
            <person name="Martin C."/>
        </authorList>
    </citation>
    <scope>NUCLEOTIDE SEQUENCE</scope>
</reference>
<feature type="region of interest" description="Disordered" evidence="9">
    <location>
        <begin position="140"/>
        <end position="168"/>
    </location>
</feature>
<comment type="similarity">
    <text evidence="2">Belongs to the G-protein coupled receptor 2 family. Adhesion G-protein coupled receptor (ADGR) subfamily.</text>
</comment>
<feature type="compositionally biased region" description="Basic and acidic residues" evidence="9">
    <location>
        <begin position="93"/>
        <end position="111"/>
    </location>
</feature>
<evidence type="ECO:0000313" key="13">
    <source>
        <dbReference type="EMBL" id="CAH1780836.1"/>
    </source>
</evidence>
<feature type="compositionally biased region" description="Polar residues" evidence="9">
    <location>
        <begin position="145"/>
        <end position="157"/>
    </location>
</feature>
<evidence type="ECO:0000256" key="9">
    <source>
        <dbReference type="SAM" id="MobiDB-lite"/>
    </source>
</evidence>
<feature type="transmembrane region" description="Helical" evidence="10">
    <location>
        <begin position="731"/>
        <end position="757"/>
    </location>
</feature>
<keyword evidence="8" id="KW-0325">Glycoprotein</keyword>
<feature type="compositionally biased region" description="Basic and acidic residues" evidence="9">
    <location>
        <begin position="222"/>
        <end position="236"/>
    </location>
</feature>
<feature type="domain" description="G-protein coupled receptors family 2 profile 2" evidence="12">
    <location>
        <begin position="576"/>
        <end position="827"/>
    </location>
</feature>
<feature type="non-terminal residue" evidence="13">
    <location>
        <position position="936"/>
    </location>
</feature>
<evidence type="ECO:0000256" key="5">
    <source>
        <dbReference type="ARBA" id="ARBA00022989"/>
    </source>
</evidence>
<dbReference type="PRINTS" id="PR00249">
    <property type="entry name" value="GPCRSECRETIN"/>
</dbReference>
<dbReference type="GO" id="GO:0005886">
    <property type="term" value="C:plasma membrane"/>
    <property type="evidence" value="ECO:0007669"/>
    <property type="project" value="TreeGrafter"/>
</dbReference>
<feature type="region of interest" description="Disordered" evidence="9">
    <location>
        <begin position="253"/>
        <end position="277"/>
    </location>
</feature>
<evidence type="ECO:0000256" key="3">
    <source>
        <dbReference type="ARBA" id="ARBA00022692"/>
    </source>
</evidence>
<proteinExistence type="inferred from homology"/>
<dbReference type="GO" id="GO:0004930">
    <property type="term" value="F:G protein-coupled receptor activity"/>
    <property type="evidence" value="ECO:0007669"/>
    <property type="project" value="InterPro"/>
</dbReference>
<feature type="domain" description="GAIN-B" evidence="11">
    <location>
        <begin position="404"/>
        <end position="566"/>
    </location>
</feature>
<dbReference type="InterPro" id="IPR057244">
    <property type="entry name" value="GAIN_B"/>
</dbReference>
<dbReference type="InterPro" id="IPR000832">
    <property type="entry name" value="GPCR_2_secretin-like"/>
</dbReference>
<evidence type="ECO:0000259" key="11">
    <source>
        <dbReference type="PROSITE" id="PS50221"/>
    </source>
</evidence>
<evidence type="ECO:0000256" key="10">
    <source>
        <dbReference type="SAM" id="Phobius"/>
    </source>
</evidence>
<dbReference type="Gene3D" id="2.60.220.50">
    <property type="match status" value="1"/>
</dbReference>
<comment type="subcellular location">
    <subcellularLocation>
        <location evidence="1">Membrane</location>
        <topology evidence="1">Multi-pass membrane protein</topology>
    </subcellularLocation>
</comment>
<protein>
    <submittedName>
        <fullName evidence="13">Uncharacterized protein</fullName>
    </submittedName>
</protein>
<dbReference type="EMBL" id="CAIIXF020000004">
    <property type="protein sequence ID" value="CAH1780836.1"/>
    <property type="molecule type" value="Genomic_DNA"/>
</dbReference>
<name>A0A8S4NHF5_OWEFU</name>
<dbReference type="FunFam" id="1.20.1070.10:FF:000058">
    <property type="entry name" value="Adhesion G protein-coupled receptor F5"/>
    <property type="match status" value="1"/>
</dbReference>
<dbReference type="SMART" id="SM00303">
    <property type="entry name" value="GPS"/>
    <property type="match status" value="1"/>
</dbReference>
<dbReference type="InterPro" id="IPR017983">
    <property type="entry name" value="GPCR_2_secretin-like_CS"/>
</dbReference>
<dbReference type="PANTHER" id="PTHR12011:SF471">
    <property type="entry name" value="G-PROTEIN COUPLED RECEPTORS FAMILY 2 PROFILE 2 DOMAIN-CONTAINING PROTEIN"/>
    <property type="match status" value="1"/>
</dbReference>
<dbReference type="Pfam" id="PF00002">
    <property type="entry name" value="7tm_2"/>
    <property type="match status" value="1"/>
</dbReference>
<dbReference type="OrthoDB" id="1100386at2759"/>
<feature type="transmembrane region" description="Helical" evidence="10">
    <location>
        <begin position="681"/>
        <end position="701"/>
    </location>
</feature>
<keyword evidence="3 10" id="KW-0812">Transmembrane</keyword>
<keyword evidence="4" id="KW-0732">Signal</keyword>
<dbReference type="Gene3D" id="1.20.1070.10">
    <property type="entry name" value="Rhodopsin 7-helix transmembrane proteins"/>
    <property type="match status" value="1"/>
</dbReference>
<organism evidence="13 14">
    <name type="scientific">Owenia fusiformis</name>
    <name type="common">Polychaete worm</name>
    <dbReference type="NCBI Taxonomy" id="6347"/>
    <lineage>
        <taxon>Eukaryota</taxon>
        <taxon>Metazoa</taxon>
        <taxon>Spiralia</taxon>
        <taxon>Lophotrochozoa</taxon>
        <taxon>Annelida</taxon>
        <taxon>Polychaeta</taxon>
        <taxon>Sedentaria</taxon>
        <taxon>Canalipalpata</taxon>
        <taxon>Sabellida</taxon>
        <taxon>Oweniida</taxon>
        <taxon>Oweniidae</taxon>
        <taxon>Owenia</taxon>
    </lineage>
</organism>
<feature type="transmembrane region" description="Helical" evidence="10">
    <location>
        <begin position="610"/>
        <end position="630"/>
    </location>
</feature>
<dbReference type="AlphaFoldDB" id="A0A8S4NHF5"/>
<dbReference type="GO" id="GO:0007189">
    <property type="term" value="P:adenylate cyclase-activating G protein-coupled receptor signaling pathway"/>
    <property type="evidence" value="ECO:0007669"/>
    <property type="project" value="TreeGrafter"/>
</dbReference>
<dbReference type="PROSITE" id="PS50221">
    <property type="entry name" value="GAIN_B"/>
    <property type="match status" value="1"/>
</dbReference>
<dbReference type="Proteomes" id="UP000749559">
    <property type="component" value="Unassembled WGS sequence"/>
</dbReference>
<keyword evidence="5 10" id="KW-1133">Transmembrane helix</keyword>
<feature type="transmembrane region" description="Helical" evidence="10">
    <location>
        <begin position="778"/>
        <end position="797"/>
    </location>
</feature>
<evidence type="ECO:0000256" key="8">
    <source>
        <dbReference type="ARBA" id="ARBA00023180"/>
    </source>
</evidence>
<dbReference type="Pfam" id="PF01825">
    <property type="entry name" value="GPS"/>
    <property type="match status" value="1"/>
</dbReference>
<sequence length="936" mass="103755">CTLVGKQGENKTRIFKCVKNCMTCALVEARKRGSNLHKLRPRKHVKNCVMCDVAFAHGLGQIRRKEAGYLLMMRQCQQLRCLEKITFQSQARDIGHHRVKRDSSKEGDSGKGKQKGKGKGKEKSTIAGISTTPRLTVRVKRDETTGLTTPKPTQSSLGGYDGMGSFYGEEQVPKTEHEIRATTEKPEVTTVDKHHVTMTAESENNGLFGPTTEANTANSSSIEEKDGNSSDYKDTTVYKPNETTSVQELETKPTIDGDGVNQPTTENSHVLPGMENNSSYRMTLGEQLNQIEMRITSWDDDIGIQATAIVVSNISAVLSEHSDVTNDDLDKVLALLDIITRTSKSNASLETGKNIINIANLMTAQFNKIGQNTPMAAKLLDVVERMFLKIAETKTTFEHISRDSVVSATIQQLTMELNKHPQMITRRLNPSVSVSLDPRSFLGQSVTLASIVYEGLEDVLPVSIDTNRNGTKEVPIYTLINSNIVSLSITGAPNTVDLKAYPMSITMEKSVRFSNGTELCVFWNFNSDSWSTDGCFLGTNTSDTHTECVCSHLTNFAVLMQFNDAIEITKFQQRALMIISITGCCLSIICLIITVAVYIRYKLVIRSERIMIHTNLACSLCIGQFLFLFSELSTTDWVLCKVVAFLLHFFFMATFSWMLIEGVQLYVKSIKIFAHSYDTRVIFLFVGWLIPSVVVISSFGVKHSGYGISDNSLLNEEANKSCWLSTKDGTIWAFVGPAMAVMAFNFLITGLVIRVFLTLKANSEKSTYERLRAGLKAIVMLQPLLGLTWLFGLLGSISSDTVIFQYLFAICNSLQGVFIFILHCVSNDEVTKAYNKRQRSIMTSTSVVLDTDPSQSASVTTNGKFISLAGLGSAAVAAFRLGRQKSRVNNSSNPPLQHLHSDNNIEEINLNIDVCKLSMTSSRQINKRQESKDAWK</sequence>
<evidence type="ECO:0000256" key="2">
    <source>
        <dbReference type="ARBA" id="ARBA00007343"/>
    </source>
</evidence>
<feature type="compositionally biased region" description="Polar residues" evidence="9">
    <location>
        <begin position="212"/>
        <end position="221"/>
    </location>
</feature>
<accession>A0A8S4NHF5</accession>
<dbReference type="PROSITE" id="PS00650">
    <property type="entry name" value="G_PROTEIN_RECEP_F2_2"/>
    <property type="match status" value="1"/>
</dbReference>
<feature type="region of interest" description="Disordered" evidence="9">
    <location>
        <begin position="200"/>
        <end position="237"/>
    </location>
</feature>
<evidence type="ECO:0000256" key="7">
    <source>
        <dbReference type="ARBA" id="ARBA00023157"/>
    </source>
</evidence>
<dbReference type="InterPro" id="IPR046338">
    <property type="entry name" value="GAIN_dom_sf"/>
</dbReference>
<dbReference type="GO" id="GO:0007166">
    <property type="term" value="P:cell surface receptor signaling pathway"/>
    <property type="evidence" value="ECO:0007669"/>
    <property type="project" value="InterPro"/>
</dbReference>
<dbReference type="InterPro" id="IPR017981">
    <property type="entry name" value="GPCR_2-like_7TM"/>
</dbReference>
<evidence type="ECO:0000256" key="1">
    <source>
        <dbReference type="ARBA" id="ARBA00004141"/>
    </source>
</evidence>
<feature type="region of interest" description="Disordered" evidence="9">
    <location>
        <begin position="92"/>
        <end position="126"/>
    </location>
</feature>
<evidence type="ECO:0000313" key="14">
    <source>
        <dbReference type="Proteomes" id="UP000749559"/>
    </source>
</evidence>